<dbReference type="Gene3D" id="3.40.47.10">
    <property type="match status" value="1"/>
</dbReference>
<feature type="compositionally biased region" description="Basic and acidic residues" evidence="1">
    <location>
        <begin position="142"/>
        <end position="157"/>
    </location>
</feature>
<evidence type="ECO:0000256" key="1">
    <source>
        <dbReference type="SAM" id="MobiDB-lite"/>
    </source>
</evidence>
<name>A0A7Y7E7Z9_STRMO</name>
<reference evidence="2 3" key="1">
    <citation type="submission" date="2020-04" db="EMBL/GenBank/DDBJ databases">
        <title>Draft Genome Sequence of Streptomyces morookaense DSM 40503, an 8-azaguanine-producing strain.</title>
        <authorList>
            <person name="Qi J."/>
            <person name="Gao J.-M."/>
        </authorList>
    </citation>
    <scope>NUCLEOTIDE SEQUENCE [LARGE SCALE GENOMIC DNA]</scope>
    <source>
        <strain evidence="2 3">DSM 40503</strain>
    </source>
</reference>
<keyword evidence="3" id="KW-1185">Reference proteome</keyword>
<comment type="caution">
    <text evidence="2">The sequence shown here is derived from an EMBL/GenBank/DDBJ whole genome shotgun (WGS) entry which is preliminary data.</text>
</comment>
<evidence type="ECO:0000313" key="2">
    <source>
        <dbReference type="EMBL" id="NVK78929.1"/>
    </source>
</evidence>
<evidence type="ECO:0000313" key="3">
    <source>
        <dbReference type="Proteomes" id="UP000587462"/>
    </source>
</evidence>
<organism evidence="2 3">
    <name type="scientific">Streptomyces morookaense</name>
    <name type="common">Streptoverticillium morookaense</name>
    <dbReference type="NCBI Taxonomy" id="1970"/>
    <lineage>
        <taxon>Bacteria</taxon>
        <taxon>Bacillati</taxon>
        <taxon>Actinomycetota</taxon>
        <taxon>Actinomycetes</taxon>
        <taxon>Kitasatosporales</taxon>
        <taxon>Streptomycetaceae</taxon>
        <taxon>Streptomyces</taxon>
    </lineage>
</organism>
<gene>
    <name evidence="2" type="ORF">HG542_14785</name>
</gene>
<dbReference type="GO" id="GO:0016747">
    <property type="term" value="F:acyltransferase activity, transferring groups other than amino-acyl groups"/>
    <property type="evidence" value="ECO:0007669"/>
    <property type="project" value="UniProtKB-ARBA"/>
</dbReference>
<dbReference type="PROSITE" id="PS00441">
    <property type="entry name" value="CHALCONE_SYNTH"/>
    <property type="match status" value="1"/>
</dbReference>
<feature type="compositionally biased region" description="Basic and acidic residues" evidence="1">
    <location>
        <begin position="98"/>
        <end position="111"/>
    </location>
</feature>
<sequence length="205" mass="21613">MARQVGQQALTRALQAAEISPDVVGAIATTTTGASVASFDAGPVQQVGLDRHVVRMPLFGLGCAGGAAGLARVHDYLRGHPDQVAVLVSVELCSLDFHRTPDGHAPGDRRVRSVPGPGRPGRRREAPARRGARLSGPTPADHGGHHLLDLPPRRPEGPRGPGPFPLPAARCARPQPDLAGPVRAVVERLIAAAQRQRDDRDTSWS</sequence>
<dbReference type="AlphaFoldDB" id="A0A7Y7E7Z9"/>
<dbReference type="Proteomes" id="UP000587462">
    <property type="component" value="Unassembled WGS sequence"/>
</dbReference>
<proteinExistence type="predicted"/>
<feature type="region of interest" description="Disordered" evidence="1">
    <location>
        <begin position="98"/>
        <end position="176"/>
    </location>
</feature>
<dbReference type="InterPro" id="IPR016039">
    <property type="entry name" value="Thiolase-like"/>
</dbReference>
<dbReference type="InterPro" id="IPR018088">
    <property type="entry name" value="Chalcone/stilbene_synthase_AS"/>
</dbReference>
<dbReference type="EMBL" id="JABBXF010000030">
    <property type="protein sequence ID" value="NVK78929.1"/>
    <property type="molecule type" value="Genomic_DNA"/>
</dbReference>
<dbReference type="SUPFAM" id="SSF53901">
    <property type="entry name" value="Thiolase-like"/>
    <property type="match status" value="1"/>
</dbReference>
<accession>A0A7Y7E7Z9</accession>
<protein>
    <submittedName>
        <fullName evidence="2">Uncharacterized protein</fullName>
    </submittedName>
</protein>